<evidence type="ECO:0000256" key="1">
    <source>
        <dbReference type="SAM" id="MobiDB-lite"/>
    </source>
</evidence>
<feature type="compositionally biased region" description="Low complexity" evidence="1">
    <location>
        <begin position="81"/>
        <end position="94"/>
    </location>
</feature>
<evidence type="ECO:0000313" key="4">
    <source>
        <dbReference type="Proteomes" id="UP001335737"/>
    </source>
</evidence>
<proteinExistence type="predicted"/>
<keyword evidence="2" id="KW-0472">Membrane</keyword>
<protein>
    <submittedName>
        <fullName evidence="3">SA1362 family protein</fullName>
    </submittedName>
</protein>
<evidence type="ECO:0000313" key="3">
    <source>
        <dbReference type="EMBL" id="MEC5422277.1"/>
    </source>
</evidence>
<dbReference type="RefSeq" id="WP_327605846.1">
    <property type="nucleotide sequence ID" value="NZ_JARZFX010000001.1"/>
</dbReference>
<dbReference type="Proteomes" id="UP001335737">
    <property type="component" value="Unassembled WGS sequence"/>
</dbReference>
<dbReference type="EMBL" id="JARZFX010000001">
    <property type="protein sequence ID" value="MEC5422277.1"/>
    <property type="molecule type" value="Genomic_DNA"/>
</dbReference>
<comment type="caution">
    <text evidence="3">The sequence shown here is derived from an EMBL/GenBank/DDBJ whole genome shotgun (WGS) entry which is preliminary data.</text>
</comment>
<feature type="transmembrane region" description="Helical" evidence="2">
    <location>
        <begin position="7"/>
        <end position="26"/>
    </location>
</feature>
<feature type="region of interest" description="Disordered" evidence="1">
    <location>
        <begin position="72"/>
        <end position="125"/>
    </location>
</feature>
<keyword evidence="2" id="KW-1133">Transmembrane helix</keyword>
<dbReference type="NCBIfam" id="NF041554">
    <property type="entry name" value="SA1362_fam"/>
    <property type="match status" value="1"/>
</dbReference>
<feature type="compositionally biased region" description="Basic residues" evidence="1">
    <location>
        <begin position="95"/>
        <end position="109"/>
    </location>
</feature>
<feature type="transmembrane region" description="Helical" evidence="2">
    <location>
        <begin position="32"/>
        <end position="55"/>
    </location>
</feature>
<feature type="compositionally biased region" description="Basic and acidic residues" evidence="1">
    <location>
        <begin position="111"/>
        <end position="125"/>
    </location>
</feature>
<gene>
    <name evidence="3" type="ORF">QGM71_02085</name>
</gene>
<reference evidence="3 4" key="1">
    <citation type="journal article" date="2024" name="Int. J. Syst. Evol. Microbiol.">
        <title>Virgibacillus tibetensis sp. nov., isolated from salt lake on the Tibetan Plateau of China.</title>
        <authorList>
            <person name="Phurbu D."/>
            <person name="Liu Z.-X."/>
            <person name="Wang R."/>
            <person name="Zheng Y.-Y."/>
            <person name="Liu H.-C."/>
            <person name="Zhou Y.-G."/>
            <person name="Yu Y.-J."/>
            <person name="Li A.-H."/>
        </authorList>
    </citation>
    <scope>NUCLEOTIDE SEQUENCE [LARGE SCALE GENOMIC DNA]</scope>
    <source>
        <strain evidence="3 4">C22-A2</strain>
    </source>
</reference>
<organism evidence="3 4">
    <name type="scientific">Virgibacillus tibetensis</name>
    <dbReference type="NCBI Taxonomy" id="3042313"/>
    <lineage>
        <taxon>Bacteria</taxon>
        <taxon>Bacillati</taxon>
        <taxon>Bacillota</taxon>
        <taxon>Bacilli</taxon>
        <taxon>Bacillales</taxon>
        <taxon>Bacillaceae</taxon>
        <taxon>Virgibacillus</taxon>
    </lineage>
</organism>
<dbReference type="InterPro" id="IPR048110">
    <property type="entry name" value="SA1362/YqhP-like"/>
</dbReference>
<accession>A0ABU6KAB5</accession>
<name>A0ABU6KAB5_9BACI</name>
<keyword evidence="4" id="KW-1185">Reference proteome</keyword>
<evidence type="ECO:0000256" key="2">
    <source>
        <dbReference type="SAM" id="Phobius"/>
    </source>
</evidence>
<keyword evidence="2" id="KW-0812">Transmembrane</keyword>
<sequence length="125" mass="14214">MNRRRLPIVLYIIIGLAVIGLFSQLFTNTIGFLTNIIVMIAVGIAIFSVIYFVFLKNRAPSNDMKKYKQAVKQSKSKYQQHSHSVPSTSKSIVLNKKKPKKKINKRAPHLRVIDGNKKGKDRATF</sequence>